<protein>
    <recommendedName>
        <fullName evidence="7">Hyaluronidase</fullName>
        <ecNumber evidence="7">3.2.1.35</ecNumber>
    </recommendedName>
</protein>
<dbReference type="AlphaFoldDB" id="A0AAN8XIA9"/>
<evidence type="ECO:0000256" key="5">
    <source>
        <dbReference type="PIRSR" id="PIRSR038193-1"/>
    </source>
</evidence>
<evidence type="ECO:0000256" key="7">
    <source>
        <dbReference type="RuleBase" id="RU610713"/>
    </source>
</evidence>
<feature type="signal peptide" evidence="8">
    <location>
        <begin position="1"/>
        <end position="27"/>
    </location>
</feature>
<comment type="caution">
    <text evidence="9">The sequence shown here is derived from an EMBL/GenBank/DDBJ whole genome shotgun (WGS) entry which is preliminary data.</text>
</comment>
<evidence type="ECO:0000256" key="8">
    <source>
        <dbReference type="SAM" id="SignalP"/>
    </source>
</evidence>
<keyword evidence="8" id="KW-0732">Signal</keyword>
<dbReference type="GO" id="GO:0004415">
    <property type="term" value="F:hyalurononglucosaminidase activity"/>
    <property type="evidence" value="ECO:0007669"/>
    <property type="project" value="UniProtKB-UniRule"/>
</dbReference>
<dbReference type="EC" id="3.2.1.35" evidence="7"/>
<feature type="chain" id="PRO_5042996379" description="Hyaluronidase" evidence="8">
    <location>
        <begin position="28"/>
        <end position="377"/>
    </location>
</feature>
<feature type="disulfide bond" evidence="6">
    <location>
        <begin position="202"/>
        <end position="211"/>
    </location>
</feature>
<dbReference type="Proteomes" id="UP001381693">
    <property type="component" value="Unassembled WGS sequence"/>
</dbReference>
<name>A0AAN8XIA9_HALRR</name>
<sequence length="377" mass="43876">MVFVMYSKNKCISLILWAILLYSNVSACDIPYEKPFTVYWNVPSYVCQRHGIYINASQFGIIQNTDDTFHGDKIDINYHPGRFPYLLGNFPVNGGIPQRGCMLDHATIFKNQVESMPKDFSGLAVLDFEYYLPSFYSAPRAYKKASREWITFLHPNWTTEDIEAEVVETFNNSTKKLMEVVLHLANKLRPNAKWGYYHYPYCKNREGKFNCTDNMLALNDEMVTWLYNESKALYPSIYVQKGKGFDDLGRRNMAMGRINEALRIRHQLQKNIPIYTYFRGLYKDTDEYLETLDILNTMGVSRLAGIDGTIIWGRSDDVSSPEKCAALKQNLETSLGPLVQDIITRNMSHLRRLFRTYKIQKKLEENNLPKTEKWISF</sequence>
<keyword evidence="7" id="KW-0326">Glycosidase</keyword>
<dbReference type="PRINTS" id="PR00847">
    <property type="entry name" value="HYALURONDASE"/>
</dbReference>
<dbReference type="PANTHER" id="PTHR11769:SF35">
    <property type="entry name" value="HYALURONIDASE"/>
    <property type="match status" value="1"/>
</dbReference>
<evidence type="ECO:0000256" key="2">
    <source>
        <dbReference type="ARBA" id="ARBA00023157"/>
    </source>
</evidence>
<dbReference type="InterPro" id="IPR017853">
    <property type="entry name" value="GH"/>
</dbReference>
<reference evidence="9 10" key="1">
    <citation type="submission" date="2023-11" db="EMBL/GenBank/DDBJ databases">
        <title>Halocaridina rubra genome assembly.</title>
        <authorList>
            <person name="Smith C."/>
        </authorList>
    </citation>
    <scope>NUCLEOTIDE SEQUENCE [LARGE SCALE GENOMIC DNA]</scope>
    <source>
        <strain evidence="9">EP-1</strain>
        <tissue evidence="9">Whole</tissue>
    </source>
</reference>
<dbReference type="PANTHER" id="PTHR11769">
    <property type="entry name" value="HYALURONIDASE"/>
    <property type="match status" value="1"/>
</dbReference>
<comment type="catalytic activity">
    <reaction evidence="7">
        <text>Random hydrolysis of (1-&gt;4)-linkages between N-acetyl-beta-D-glucosamine and D-glucuronate residues in hyaluronate.</text>
        <dbReference type="EC" id="3.2.1.35"/>
    </reaction>
</comment>
<keyword evidence="2 6" id="KW-1015">Disulfide bond</keyword>
<keyword evidence="10" id="KW-1185">Reference proteome</keyword>
<dbReference type="SUPFAM" id="SSF51445">
    <property type="entry name" value="(Trans)glycosidases"/>
    <property type="match status" value="1"/>
</dbReference>
<evidence type="ECO:0000313" key="9">
    <source>
        <dbReference type="EMBL" id="KAK7079280.1"/>
    </source>
</evidence>
<dbReference type="Pfam" id="PF01630">
    <property type="entry name" value="Glyco_hydro_56"/>
    <property type="match status" value="1"/>
</dbReference>
<gene>
    <name evidence="9" type="ORF">SK128_002339</name>
</gene>
<dbReference type="Gene3D" id="3.20.20.70">
    <property type="entry name" value="Aldolase class I"/>
    <property type="match status" value="1"/>
</dbReference>
<dbReference type="GO" id="GO:0005975">
    <property type="term" value="P:carbohydrate metabolic process"/>
    <property type="evidence" value="ECO:0007669"/>
    <property type="project" value="UniProtKB-UniRule"/>
</dbReference>
<proteinExistence type="inferred from homology"/>
<keyword evidence="7" id="KW-0378">Hydrolase</keyword>
<evidence type="ECO:0000256" key="1">
    <source>
        <dbReference type="ARBA" id="ARBA00008871"/>
    </source>
</evidence>
<organism evidence="9 10">
    <name type="scientific">Halocaridina rubra</name>
    <name type="common">Hawaiian red shrimp</name>
    <dbReference type="NCBI Taxonomy" id="373956"/>
    <lineage>
        <taxon>Eukaryota</taxon>
        <taxon>Metazoa</taxon>
        <taxon>Ecdysozoa</taxon>
        <taxon>Arthropoda</taxon>
        <taxon>Crustacea</taxon>
        <taxon>Multicrustacea</taxon>
        <taxon>Malacostraca</taxon>
        <taxon>Eumalacostraca</taxon>
        <taxon>Eucarida</taxon>
        <taxon>Decapoda</taxon>
        <taxon>Pleocyemata</taxon>
        <taxon>Caridea</taxon>
        <taxon>Atyoidea</taxon>
        <taxon>Atyidae</taxon>
        <taxon>Halocaridina</taxon>
    </lineage>
</organism>
<dbReference type="InterPro" id="IPR013785">
    <property type="entry name" value="Aldolase_TIM"/>
</dbReference>
<dbReference type="InterPro" id="IPR001329">
    <property type="entry name" value="Venom_Hyaluronidase"/>
</dbReference>
<evidence type="ECO:0000313" key="10">
    <source>
        <dbReference type="Proteomes" id="UP001381693"/>
    </source>
</evidence>
<evidence type="ECO:0000256" key="4">
    <source>
        <dbReference type="PIRNR" id="PIRNR038193"/>
    </source>
</evidence>
<evidence type="ECO:0000256" key="3">
    <source>
        <dbReference type="ARBA" id="ARBA00023180"/>
    </source>
</evidence>
<dbReference type="PRINTS" id="PR00846">
    <property type="entry name" value="GLHYDRLASE56"/>
</dbReference>
<dbReference type="GO" id="GO:0006952">
    <property type="term" value="P:defense response"/>
    <property type="evidence" value="ECO:0007669"/>
    <property type="project" value="InterPro"/>
</dbReference>
<evidence type="ECO:0000256" key="6">
    <source>
        <dbReference type="PIRSR" id="PIRSR038193-3"/>
    </source>
</evidence>
<comment type="similarity">
    <text evidence="1 4 7">Belongs to the glycosyl hydrolase 56 family.</text>
</comment>
<feature type="active site" description="Proton donor" evidence="5">
    <location>
        <position position="129"/>
    </location>
</feature>
<accession>A0AAN8XIA9</accession>
<feature type="disulfide bond" evidence="6">
    <location>
        <begin position="47"/>
        <end position="324"/>
    </location>
</feature>
<dbReference type="PIRSF" id="PIRSF038193">
    <property type="entry name" value="Hyaluronidase"/>
    <property type="match status" value="1"/>
</dbReference>
<dbReference type="EMBL" id="JAXCGZ010007553">
    <property type="protein sequence ID" value="KAK7079280.1"/>
    <property type="molecule type" value="Genomic_DNA"/>
</dbReference>
<dbReference type="GO" id="GO:0030214">
    <property type="term" value="P:hyaluronan catabolic process"/>
    <property type="evidence" value="ECO:0007669"/>
    <property type="project" value="TreeGrafter"/>
</dbReference>
<keyword evidence="3" id="KW-0325">Glycoprotein</keyword>
<dbReference type="InterPro" id="IPR018155">
    <property type="entry name" value="Hyaluronidase"/>
</dbReference>